<protein>
    <submittedName>
        <fullName evidence="2">Uncharacterized protein</fullName>
    </submittedName>
</protein>
<feature type="transmembrane region" description="Helical" evidence="1">
    <location>
        <begin position="12"/>
        <end position="31"/>
    </location>
</feature>
<gene>
    <name evidence="2" type="ORF">PGLA1383_LOCUS2430</name>
</gene>
<dbReference type="Proteomes" id="UP000654075">
    <property type="component" value="Unassembled WGS sequence"/>
</dbReference>
<comment type="caution">
    <text evidence="2">The sequence shown here is derived from an EMBL/GenBank/DDBJ whole genome shotgun (WGS) entry which is preliminary data.</text>
</comment>
<keyword evidence="1" id="KW-0472">Membrane</keyword>
<evidence type="ECO:0000313" key="3">
    <source>
        <dbReference type="Proteomes" id="UP000654075"/>
    </source>
</evidence>
<keyword evidence="1" id="KW-1133">Transmembrane helix</keyword>
<sequence length="379" mass="41439">MCSSKDCKVRRAAFGSLAAVIGTTVYSFLYAKFVVPCFSEAFFDDDSGVREAATIGLTRCISKMFFLNDDGVREETDDWLTIDWRFGGPVSLALLQQLCHLGASTSKWQKRLQSASTDLQAACFSLSQALLQVLPEHAASNEEAWDEAGSAKDAVCYVRLASVLIMGRLLRAGQLAEPSEILGVVSTHGVSNQAWTVRKASIELLVSIAPRGAGCANAVAKLFKREKTEAVKHAIHSFFECYKGEVAIASTGALAAHVPQLRCDDSDSGYDTAEYEYENSHVPFFDPESAENIEQYVENGSSWPAFANRTREENRQGLHGAASLTAGEKKAVRRRAATEQADKPDYASRSRLQDRELEAARKQKLAEAGRLLLGFSFEG</sequence>
<keyword evidence="1" id="KW-0812">Transmembrane</keyword>
<dbReference type="AlphaFoldDB" id="A0A813DD14"/>
<dbReference type="SUPFAM" id="SSF48371">
    <property type="entry name" value="ARM repeat"/>
    <property type="match status" value="1"/>
</dbReference>
<dbReference type="Gene3D" id="1.25.10.10">
    <property type="entry name" value="Leucine-rich Repeat Variant"/>
    <property type="match status" value="1"/>
</dbReference>
<dbReference type="InterPro" id="IPR011989">
    <property type="entry name" value="ARM-like"/>
</dbReference>
<keyword evidence="3" id="KW-1185">Reference proteome</keyword>
<dbReference type="InterPro" id="IPR016024">
    <property type="entry name" value="ARM-type_fold"/>
</dbReference>
<accession>A0A813DD14</accession>
<evidence type="ECO:0000256" key="1">
    <source>
        <dbReference type="SAM" id="Phobius"/>
    </source>
</evidence>
<organism evidence="2 3">
    <name type="scientific">Polarella glacialis</name>
    <name type="common">Dinoflagellate</name>
    <dbReference type="NCBI Taxonomy" id="89957"/>
    <lineage>
        <taxon>Eukaryota</taxon>
        <taxon>Sar</taxon>
        <taxon>Alveolata</taxon>
        <taxon>Dinophyceae</taxon>
        <taxon>Suessiales</taxon>
        <taxon>Suessiaceae</taxon>
        <taxon>Polarella</taxon>
    </lineage>
</organism>
<proteinExistence type="predicted"/>
<evidence type="ECO:0000313" key="2">
    <source>
        <dbReference type="EMBL" id="CAE8583467.1"/>
    </source>
</evidence>
<name>A0A813DD14_POLGL</name>
<reference evidence="2" key="1">
    <citation type="submission" date="2021-02" db="EMBL/GenBank/DDBJ databases">
        <authorList>
            <person name="Dougan E. K."/>
            <person name="Rhodes N."/>
            <person name="Thang M."/>
            <person name="Chan C."/>
        </authorList>
    </citation>
    <scope>NUCLEOTIDE SEQUENCE</scope>
</reference>
<dbReference type="EMBL" id="CAJNNV010000746">
    <property type="protein sequence ID" value="CAE8583467.1"/>
    <property type="molecule type" value="Genomic_DNA"/>
</dbReference>